<evidence type="ECO:0000313" key="2">
    <source>
        <dbReference type="EMBL" id="OJX59314.1"/>
    </source>
</evidence>
<dbReference type="Gene3D" id="2.130.10.10">
    <property type="entry name" value="YVTN repeat-like/Quinoprotein amine dehydrogenase"/>
    <property type="match status" value="2"/>
</dbReference>
<feature type="signal peptide" evidence="1">
    <location>
        <begin position="1"/>
        <end position="19"/>
    </location>
</feature>
<dbReference type="AlphaFoldDB" id="A0A1M3L257"/>
<evidence type="ECO:0008006" key="4">
    <source>
        <dbReference type="Google" id="ProtNLM"/>
    </source>
</evidence>
<evidence type="ECO:0000256" key="1">
    <source>
        <dbReference type="SAM" id="SignalP"/>
    </source>
</evidence>
<gene>
    <name evidence="2" type="ORF">BGO89_02535</name>
</gene>
<accession>A0A1M3L257</accession>
<dbReference type="EMBL" id="MKVH01000013">
    <property type="protein sequence ID" value="OJX59314.1"/>
    <property type="molecule type" value="Genomic_DNA"/>
</dbReference>
<name>A0A1M3L257_9BACT</name>
<dbReference type="SUPFAM" id="SSF110296">
    <property type="entry name" value="Oligoxyloglucan reducing end-specific cellobiohydrolase"/>
    <property type="match status" value="1"/>
</dbReference>
<sequence length="451" mass="48990">MKHIILLAALSLFTAATQAQTWKALPGTEPYVHRIKVFSSPDALVVCGDSAPPLYEDANANMEYYSGMGYRISSNDGGTWSDPVLKGYSVRDILRLPADSRYWIAAVIKPFSFTGGLVRSTNAGEEWSTQPENDLMKIEQFLVRAYDPPLIMTAQVNTSDGFQTSTDSCKTLVRPGNEPVSTRSIAISEADTALVFMAGDGRGLPGVLWSRDNGVTWSKDSIGLEGKRVLCVWPSRFHSNVVYCGTDSIVGTSSVGTGMFKSNDTGRTWFRLKGTENTRIWRILEHPTWGSALLAAADTRGILVSNNWGDGWEQWNDGLPQDVIVRTVELTRDQLPTGKMAAYCGTYGHGVFKSGIITTGVNEDGGRPVAGVSIAPNPVVDVASIVVATDDAGEIGLELYDVTGRMLMAAQPSQRDGRAVRFQIDTRMLPSGAYRIVVRTTSTIHTASLLH</sequence>
<comment type="caution">
    <text evidence="2">The sequence shown here is derived from an EMBL/GenBank/DDBJ whole genome shotgun (WGS) entry which is preliminary data.</text>
</comment>
<dbReference type="InterPro" id="IPR015943">
    <property type="entry name" value="WD40/YVTN_repeat-like_dom_sf"/>
</dbReference>
<protein>
    <recommendedName>
        <fullName evidence="4">Secretion system C-terminal sorting domain-containing protein</fullName>
    </recommendedName>
</protein>
<proteinExistence type="predicted"/>
<dbReference type="STRING" id="1895771.BGO89_02535"/>
<feature type="chain" id="PRO_5012860915" description="Secretion system C-terminal sorting domain-containing protein" evidence="1">
    <location>
        <begin position="20"/>
        <end position="451"/>
    </location>
</feature>
<evidence type="ECO:0000313" key="3">
    <source>
        <dbReference type="Proteomes" id="UP000184233"/>
    </source>
</evidence>
<reference evidence="2 3" key="1">
    <citation type="submission" date="2016-09" db="EMBL/GenBank/DDBJ databases">
        <title>Genome-resolved meta-omics ties microbial dynamics to process performance in biotechnology for thiocyanate degradation.</title>
        <authorList>
            <person name="Kantor R.S."/>
            <person name="Huddy R.J."/>
            <person name="Iyer R."/>
            <person name="Thomas B.C."/>
            <person name="Brown C.T."/>
            <person name="Anantharaman K."/>
            <person name="Tringe S."/>
            <person name="Hettich R.L."/>
            <person name="Harrison S.T."/>
            <person name="Banfield J.F."/>
        </authorList>
    </citation>
    <scope>NUCLEOTIDE SEQUENCE [LARGE SCALE GENOMIC DNA]</scope>
    <source>
        <strain evidence="2">59-99</strain>
    </source>
</reference>
<keyword evidence="1" id="KW-0732">Signal</keyword>
<organism evidence="2 3">
    <name type="scientific">Candidatus Kapaibacterium thiocyanatum</name>
    <dbReference type="NCBI Taxonomy" id="1895771"/>
    <lineage>
        <taxon>Bacteria</taxon>
        <taxon>Pseudomonadati</taxon>
        <taxon>Candidatus Kapaibacteriota</taxon>
        <taxon>Candidatus Kapaibacteriia</taxon>
        <taxon>Candidatus Kapaibacteriales</taxon>
        <taxon>Candidatus Kapaibacteriaceae</taxon>
        <taxon>Candidatus Kapaibacterium</taxon>
    </lineage>
</organism>
<dbReference type="Proteomes" id="UP000184233">
    <property type="component" value="Unassembled WGS sequence"/>
</dbReference>